<comment type="caution">
    <text evidence="7">The sequence shown here is derived from an EMBL/GenBank/DDBJ whole genome shotgun (WGS) entry which is preliminary data.</text>
</comment>
<keyword evidence="5" id="KW-0464">Manganese</keyword>
<dbReference type="PANTHER" id="PTHR34990">
    <property type="entry name" value="UDP-2,3-DIACYLGLUCOSAMINE HYDROLASE-RELATED"/>
    <property type="match status" value="1"/>
</dbReference>
<dbReference type="SUPFAM" id="SSF56300">
    <property type="entry name" value="Metallo-dependent phosphatases"/>
    <property type="match status" value="1"/>
</dbReference>
<evidence type="ECO:0000256" key="4">
    <source>
        <dbReference type="ARBA" id="ARBA00023136"/>
    </source>
</evidence>
<keyword evidence="2" id="KW-0997">Cell inner membrane</keyword>
<dbReference type="InterPro" id="IPR043461">
    <property type="entry name" value="LpxH-like"/>
</dbReference>
<dbReference type="Gene3D" id="3.60.21.10">
    <property type="match status" value="1"/>
</dbReference>
<keyword evidence="8" id="KW-1185">Reference proteome</keyword>
<reference evidence="7" key="1">
    <citation type="submission" date="2022-01" db="EMBL/GenBank/DDBJ databases">
        <authorList>
            <person name="Wang Y."/>
        </authorList>
    </citation>
    <scope>NUCLEOTIDE SEQUENCE</scope>
    <source>
        <strain evidence="7">WB101</strain>
    </source>
</reference>
<evidence type="ECO:0000256" key="5">
    <source>
        <dbReference type="ARBA" id="ARBA00023211"/>
    </source>
</evidence>
<accession>A0ABS9KBY5</accession>
<keyword evidence="4" id="KW-0472">Membrane</keyword>
<keyword evidence="1" id="KW-1003">Cell membrane</keyword>
<evidence type="ECO:0000256" key="1">
    <source>
        <dbReference type="ARBA" id="ARBA00022475"/>
    </source>
</evidence>
<proteinExistence type="predicted"/>
<dbReference type="InterPro" id="IPR004843">
    <property type="entry name" value="Calcineurin-like_PHP"/>
</dbReference>
<protein>
    <submittedName>
        <fullName evidence="7">UDP-2,3-diacylglucosamine diphosphatase</fullName>
    </submittedName>
</protein>
<dbReference type="Proteomes" id="UP001165366">
    <property type="component" value="Unassembled WGS sequence"/>
</dbReference>
<dbReference type="InterPro" id="IPR029052">
    <property type="entry name" value="Metallo-depent_PP-like"/>
</dbReference>
<name>A0ABS9KBY5_9BACT</name>
<dbReference type="RefSeq" id="WP_237853201.1">
    <property type="nucleotide sequence ID" value="NZ_JAKLWS010000006.1"/>
</dbReference>
<sequence length="271" mass="31668">MIKRPIDIVVLSDIHLGTVGCHALELLQYLNSIDPKIMILNGDFVDVWNFRKYYWPESHMMVLRTMLTMMTNGTDIYYLTGNHDEVLRKVSSLQLGPLFIRDKLILELNGEKVWIFHGDIFDITMKHSKWVAKIGGKGYDLLILLNRIINRITEKFGRGKLSLSKKIKNSVKKAVRFIEDFETTAIELAIDQGYDYVICGHIHQPKIRGYENEKGSVIYMNSGDWVENLTALEFDGDEWSMFKFREEDFAQDERIEKLIRSHKRNSQVYIK</sequence>
<dbReference type="CDD" id="cd07398">
    <property type="entry name" value="MPP_YbbF-LpxH"/>
    <property type="match status" value="1"/>
</dbReference>
<feature type="domain" description="Calcineurin-like phosphoesterase" evidence="6">
    <location>
        <begin position="8"/>
        <end position="205"/>
    </location>
</feature>
<keyword evidence="3" id="KW-0479">Metal-binding</keyword>
<evidence type="ECO:0000256" key="2">
    <source>
        <dbReference type="ARBA" id="ARBA00022519"/>
    </source>
</evidence>
<dbReference type="PANTHER" id="PTHR34990:SF2">
    <property type="entry name" value="BLL8164 PROTEIN"/>
    <property type="match status" value="1"/>
</dbReference>
<gene>
    <name evidence="7" type="ORF">L6773_07280</name>
</gene>
<dbReference type="EMBL" id="JAKLWS010000006">
    <property type="protein sequence ID" value="MCG2588359.1"/>
    <property type="molecule type" value="Genomic_DNA"/>
</dbReference>
<evidence type="ECO:0000259" key="6">
    <source>
        <dbReference type="Pfam" id="PF00149"/>
    </source>
</evidence>
<reference evidence="7" key="2">
    <citation type="submission" date="2024-05" db="EMBL/GenBank/DDBJ databases">
        <title>Rhodohalobacter halophilus gen. nov., sp. nov., a moderately halophilic member of the family Balneolaceae.</title>
        <authorList>
            <person name="Xia J."/>
        </authorList>
    </citation>
    <scope>NUCLEOTIDE SEQUENCE</scope>
    <source>
        <strain evidence="7">WB101</strain>
    </source>
</reference>
<evidence type="ECO:0000313" key="8">
    <source>
        <dbReference type="Proteomes" id="UP001165366"/>
    </source>
</evidence>
<dbReference type="Pfam" id="PF00149">
    <property type="entry name" value="Metallophos"/>
    <property type="match status" value="1"/>
</dbReference>
<organism evidence="7 8">
    <name type="scientific">Rhodohalobacter sulfatireducens</name>
    <dbReference type="NCBI Taxonomy" id="2911366"/>
    <lineage>
        <taxon>Bacteria</taxon>
        <taxon>Pseudomonadati</taxon>
        <taxon>Balneolota</taxon>
        <taxon>Balneolia</taxon>
        <taxon>Balneolales</taxon>
        <taxon>Balneolaceae</taxon>
        <taxon>Rhodohalobacter</taxon>
    </lineage>
</organism>
<evidence type="ECO:0000256" key="3">
    <source>
        <dbReference type="ARBA" id="ARBA00022723"/>
    </source>
</evidence>
<evidence type="ECO:0000313" key="7">
    <source>
        <dbReference type="EMBL" id="MCG2588359.1"/>
    </source>
</evidence>